<evidence type="ECO:0000313" key="2">
    <source>
        <dbReference type="Proteomes" id="UP000249748"/>
    </source>
</evidence>
<dbReference type="Proteomes" id="UP000249748">
    <property type="component" value="Unassembled WGS sequence"/>
</dbReference>
<proteinExistence type="predicted"/>
<gene>
    <name evidence="1" type="ORF">BO79DRAFT_144789</name>
</gene>
<sequence>MYFLLRVISYILAVLQFLRTKLSSLKSTETATSCPLAIVGVGLRLPGGVKTDSEFWDLLVNKRCARRELPPDRYNINGFYSESGQRGSVCCKYAYCLDEDISKFDAEFFNISPVELARMDPQQRLLLKVVWECMESGGQVAWQGRDIGCFVGVFGEDWLDMTRKDYQNLGQGRVGGTGDFALANRVSYHYDLTGPSCTVRTACSSSLVGLDMAQRAIATGECSSAIVAGTSLLLTPTYTIAMTEEGALSPDGKCKTFDASANGYARGEAINAIYVKKLEDAIRDNDPIRGVIRGTGTNSDGKTAGLSTPSAEAQAALIQETYEQAGISDTSQTAYIEAHGTGTSVGDRTEAAGIAKVFGEKGIIMGAVKPNLGHSEGASGLTGLIKAVLALEHKQIPPNINFSRPNPGIPFEEARLKVPTETLPWPVNRMERVSVNSFGIGGVNAHTIVEAAPSNVRGLKRNKDCKRRSYVHVVSADSMESLADRLHATKEYLANRRVPTIDVAYTLGQRRDHMVCRGFVTSDDHGQPAVSDTRRTPAKDQPLAFVFNGQGAQWAGMASELLWAFPSFRSSIEKMDMALRVLEDSPSWTILDCLADAAFAFWTNKAEFVQPLCTALQIALVDLLAAWNIKPATVVGHSSGEIAAAYAMGSLTAEEAITIAFYRGKFASSLQIEGAMAAIGLSPQEVEEFLVEGAVIACENSPHSVTISGDVEKVEAVGHKINLARPEAFYRRLQVNIAYHSHHMKAIGEAYRTILEKLVGTHPPLPYSTVSVDSQSGLPQLDAAYWQRNLESPVRFCSAVQSLLKREEGAVFVEIGPHSTLAGPLRQIFSSNRPQSIVTYIPTLVRGKSLVSSMMATAGHIFTLGVDVNLGLVNGTEDETVLTDLPLYSWQERTAYWEESRVTKRWRFRTFPNHELLGSPVLEASDLEPAWRNILQLEDVPWLEDHRVGGDIVFPGAGYIAMVGEAVRRVTGIHEYTIHRLHMNNALLLHAGNPVELITNLRPGRITSVSDSAAFEFTISSFTNNHWTKHCTGFARAGRWTQNTISRLMDALPRRVNPTVWYRALSALGLTYGPTFQGLEDITVDPTGGNATATADGNFSHSESFYHIHPTIIDQCLQLMILAKCGGKPRKIGRPVVPKAMTELQIAPVSQALRIQVSVGAADGDVLDGRIMAFSNGQPALQMEGCTFSSLDVQEKVDDLAAAQMRWAPHIDLVRHQDLFEVMSSKDAVVLLEQLTVLCVHEACDRLRFTAVEVEHFTRYKSWLETETTRLANGEYDHIIPEASQWSTLDPRQRGLLIKARSVEALYNEQSAPLSLAIESILENIEGLAKGEVQPLELLTKNNVLSNIYTAKNQMDSFFATIGHTRPTIKVLEIGAGTGSTTARALRSLVTDDAVRMYSQYTFTDISPGFFATAKEQFQNYEQVDFRVLDITKDIEEQGFSPHSFDLIIADNVLHATPSLHATLRNVRRLLAPGGTLFLQELCTEMLFIGYIMGTLPGWWLGSEDGRQTRPYVPVQRWDDELRKAGFTGVDSAIFDDEQPYHVNAYIISSPVAVEWDAARTPVTLLYRSKISAAAGNIERVLIKKGYSVSWQKLGKDMPAGQLVVSLLDLEGPFFHGIAGEDWNAFVAYVTSSEFGSMIWITKNCQIHCNDPRYSLVLGVARNVRFELSLDLVTVEVDEFSSQEAAESLEKIIANFRAQKNRDGADIDPEYAIVDGTTQVPRYFPYFPSEHVDDPEEGTGRKLCIDKKGSLNSLSWAQTHSRELDDYEIEIRLEAVGLNFKDVLIAMGIIGGSKTALGLEGSGTVTRTGPGVTRVQEGDRVMTGASKGCFSSSVITTESLCVRIPDNLSFEDAATMPSVFLTAIHSLIELAKLQAGETILIHSACGGVGQAAIQISQMTGAEVYATVGSEEKVQFLTENFGIPRSQIYNSRDSSFADKVRHDTDGRGVDVVLNSLSGELLHASWRCVASFGTMVELGKRDFLDYGMLSMNEFADNRNFSGVDLSVLIDRKPHVIQRYLQQCADLLQQGHLKPIYPNHVFDAIDVVKAFRYMQGGQHIGKIVVKMPEGPEQLPTNIALESTPLFASDKSYLLVGGLGGLGRAVSAWMIENGARHLVYLSPTAHTKPRTQEVFRELQALGGNTTLVTGTVTDIEDIRRAVDLSPRPIAGVLHMPMVLRDRSLVDMTIEDWEGATAPKVQGAWNLHTVFDHSIDLDFFLLISSIVGHQGNWGQTNYAAGGTFQDALTRHRRALGLPANVIDVGVMGEVGFVSEDPALFQKLKGVNLLLSESEVLQSIRVVLSQQCAAKAAGAECSGGIADLLVGSISKTRGLNGLAKDDVRVSVHRNLSTSRSTALVSGDSPLKQFLNRVAANPDILNDDSSLEIVTGEIVNMVCSIMSLRKEDMDVTSSLTALGLDSLVSVEIRRWWRQNLGLEISVLQITSLGSVQQLGVLAINSLREKYLGDKGQLPSANK</sequence>
<name>A0ACD1IGM8_9EURO</name>
<evidence type="ECO:0000313" key="1">
    <source>
        <dbReference type="EMBL" id="RAK89778.1"/>
    </source>
</evidence>
<keyword evidence="2" id="KW-1185">Reference proteome</keyword>
<accession>A0ACD1IGM8</accession>
<organism evidence="1 2">
    <name type="scientific">Aspergillus costaricaensis CBS 115574</name>
    <dbReference type="NCBI Taxonomy" id="1448317"/>
    <lineage>
        <taxon>Eukaryota</taxon>
        <taxon>Fungi</taxon>
        <taxon>Dikarya</taxon>
        <taxon>Ascomycota</taxon>
        <taxon>Pezizomycotina</taxon>
        <taxon>Eurotiomycetes</taxon>
        <taxon>Eurotiomycetidae</taxon>
        <taxon>Eurotiales</taxon>
        <taxon>Aspergillaceae</taxon>
        <taxon>Aspergillus</taxon>
        <taxon>Aspergillus subgen. Circumdati</taxon>
    </lineage>
</organism>
<reference evidence="1" key="1">
    <citation type="submission" date="2018-02" db="EMBL/GenBank/DDBJ databases">
        <title>The genomes of Aspergillus section Nigri reveals drivers in fungal speciation.</title>
        <authorList>
            <consortium name="DOE Joint Genome Institute"/>
            <person name="Vesth T.C."/>
            <person name="Nybo J."/>
            <person name="Theobald S."/>
            <person name="Brandl J."/>
            <person name="Frisvad J.C."/>
            <person name="Nielsen K.F."/>
            <person name="Lyhne E.K."/>
            <person name="Kogle M.E."/>
            <person name="Kuo A."/>
            <person name="Riley R."/>
            <person name="Clum A."/>
            <person name="Nolan M."/>
            <person name="Lipzen A."/>
            <person name="Salamov A."/>
            <person name="Henrissat B."/>
            <person name="Wiebenga A."/>
            <person name="De vries R.P."/>
            <person name="Grigoriev I.V."/>
            <person name="Mortensen U.H."/>
            <person name="Andersen M.R."/>
            <person name="Baker S.E."/>
        </authorList>
    </citation>
    <scope>NUCLEOTIDE SEQUENCE</scope>
    <source>
        <strain evidence="1">CBS 115574</strain>
    </source>
</reference>
<protein>
    <submittedName>
        <fullName evidence="1">Fatty acid synthase S-acetyltransferase</fullName>
    </submittedName>
</protein>
<dbReference type="EMBL" id="KZ824546">
    <property type="protein sequence ID" value="RAK89778.1"/>
    <property type="molecule type" value="Genomic_DNA"/>
</dbReference>